<reference evidence="1" key="1">
    <citation type="submission" date="2023-08" db="EMBL/GenBank/DDBJ databases">
        <authorList>
            <person name="Messyasz A."/>
            <person name="Mannisto M.K."/>
            <person name="Kerkhof L.J."/>
            <person name="Haggblom M."/>
        </authorList>
    </citation>
    <scope>NUCLEOTIDE SEQUENCE</scope>
    <source>
        <strain evidence="1">X5P6</strain>
    </source>
</reference>
<sequence length="171" mass="19585">MARLQAMVVGLILLVTVGCDGDKIAQLEKQNQELKDQIAKQNLAADFDLQAKCSKDARVWFNENWGGARDKQTILLDFTNYYNAKHNKCLILVEYHYNSQFAGPGGNSWTNDMSLTDVYENAKYAYFAENHITNFKPTIETHEEVISCDVERTKCKTGDEFNNLLRPYMND</sequence>
<dbReference type="EMBL" id="CP132942">
    <property type="protein sequence ID" value="XCB34898.1"/>
    <property type="molecule type" value="Genomic_DNA"/>
</dbReference>
<gene>
    <name evidence="1" type="ORF">RBB77_08370</name>
</gene>
<evidence type="ECO:0000313" key="1">
    <source>
        <dbReference type="EMBL" id="XCB34898.1"/>
    </source>
</evidence>
<dbReference type="RefSeq" id="WP_353066444.1">
    <property type="nucleotide sequence ID" value="NZ_CP132942.1"/>
</dbReference>
<dbReference type="PROSITE" id="PS51257">
    <property type="entry name" value="PROKAR_LIPOPROTEIN"/>
    <property type="match status" value="1"/>
</dbReference>
<dbReference type="KEGG" id="tpsc:RBB77_08370"/>
<reference evidence="1" key="2">
    <citation type="journal article" date="2024" name="Environ. Microbiol.">
        <title>Genome analysis and description of Tunturibacter gen. nov. expands the diversity of Terriglobia in tundra soils.</title>
        <authorList>
            <person name="Messyasz A."/>
            <person name="Mannisto M.K."/>
            <person name="Kerkhof L.J."/>
            <person name="Haggblom M.M."/>
        </authorList>
    </citation>
    <scope>NUCLEOTIDE SEQUENCE</scope>
    <source>
        <strain evidence="1">X5P6</strain>
    </source>
</reference>
<organism evidence="1">
    <name type="scientific">Tunturiibacter psychrotolerans</name>
    <dbReference type="NCBI Taxonomy" id="3069686"/>
    <lineage>
        <taxon>Bacteria</taxon>
        <taxon>Pseudomonadati</taxon>
        <taxon>Acidobacteriota</taxon>
        <taxon>Terriglobia</taxon>
        <taxon>Terriglobales</taxon>
        <taxon>Acidobacteriaceae</taxon>
        <taxon>Tunturiibacter</taxon>
    </lineage>
</organism>
<protein>
    <recommendedName>
        <fullName evidence="2">Lipoprotein</fullName>
    </recommendedName>
</protein>
<accession>A0AAU7ZVG4</accession>
<evidence type="ECO:0008006" key="2">
    <source>
        <dbReference type="Google" id="ProtNLM"/>
    </source>
</evidence>
<name>A0AAU7ZVG4_9BACT</name>
<dbReference type="AlphaFoldDB" id="A0AAU7ZVG4"/>
<proteinExistence type="predicted"/>